<dbReference type="Pfam" id="PF00076">
    <property type="entry name" value="RRM_1"/>
    <property type="match status" value="1"/>
</dbReference>
<name>A0AAN7DGN5_9FUNG</name>
<evidence type="ECO:0000256" key="1">
    <source>
        <dbReference type="ARBA" id="ARBA00004123"/>
    </source>
</evidence>
<dbReference type="GeneID" id="89955121"/>
<dbReference type="PANTHER" id="PTHR13952:SF6">
    <property type="entry name" value="U11_U12 SMALL NUCLEAR RIBONUCLEOPROTEIN 35 KDA PROTEIN"/>
    <property type="match status" value="1"/>
</dbReference>
<dbReference type="EMBL" id="JASEJX010000014">
    <property type="protein sequence ID" value="KAK4516463.1"/>
    <property type="molecule type" value="Genomic_DNA"/>
</dbReference>
<accession>A0AAN7DGN5</accession>
<dbReference type="SUPFAM" id="SSF54928">
    <property type="entry name" value="RNA-binding domain, RBD"/>
    <property type="match status" value="1"/>
</dbReference>
<dbReference type="RefSeq" id="XP_064683129.1">
    <property type="nucleotide sequence ID" value="XM_064830627.1"/>
</dbReference>
<gene>
    <name evidence="6" type="primary">kes1_6</name>
    <name evidence="6" type="ORF">ATC70_011435</name>
</gene>
<evidence type="ECO:0000256" key="4">
    <source>
        <dbReference type="SAM" id="MobiDB-lite"/>
    </source>
</evidence>
<sequence length="264" mass="30436">MWYLKDYDPIQAGSIDGTDTEPHDAAIDRATQSQYRPPHHLKTDPNCTVFVGRLSFDTVESGLKVHFEKYGEMSSVSVVRNQVTGLSQGYGFVSFKLEKDARRAYKEANRSVLDDHVILVDFERSRVMKDWIPRRLGGGFGGKKDSGQLRFGARDRPFKAPASSHVRIPCEQKFSDTWRHHHSQKKPSRSKSPSRFHHRSESNKRRRSRSPSEGRSRHSSRRPPSNDRHQYSHKYSSSSNRYSSHDRHKRRSHEYLGGKSSGSR</sequence>
<dbReference type="PROSITE" id="PS50102">
    <property type="entry name" value="RRM"/>
    <property type="match status" value="1"/>
</dbReference>
<proteinExistence type="predicted"/>
<dbReference type="FunFam" id="3.30.70.330:FF:000132">
    <property type="entry name" value="Small nuclear ribonucleoprotein U11/U12 subunit 35"/>
    <property type="match status" value="1"/>
</dbReference>
<dbReference type="GO" id="GO:0071011">
    <property type="term" value="C:precatalytic spliceosome"/>
    <property type="evidence" value="ECO:0007669"/>
    <property type="project" value="TreeGrafter"/>
</dbReference>
<dbReference type="Proteomes" id="UP001304243">
    <property type="component" value="Unassembled WGS sequence"/>
</dbReference>
<evidence type="ECO:0000256" key="2">
    <source>
        <dbReference type="ARBA" id="ARBA00023242"/>
    </source>
</evidence>
<dbReference type="Gene3D" id="3.30.70.330">
    <property type="match status" value="1"/>
</dbReference>
<evidence type="ECO:0000313" key="6">
    <source>
        <dbReference type="EMBL" id="KAK4516463.1"/>
    </source>
</evidence>
<dbReference type="GO" id="GO:0017069">
    <property type="term" value="F:snRNA binding"/>
    <property type="evidence" value="ECO:0007669"/>
    <property type="project" value="TreeGrafter"/>
</dbReference>
<organism evidence="6 7">
    <name type="scientific">Mucor velutinosus</name>
    <dbReference type="NCBI Taxonomy" id="708070"/>
    <lineage>
        <taxon>Eukaryota</taxon>
        <taxon>Fungi</taxon>
        <taxon>Fungi incertae sedis</taxon>
        <taxon>Mucoromycota</taxon>
        <taxon>Mucoromycotina</taxon>
        <taxon>Mucoromycetes</taxon>
        <taxon>Mucorales</taxon>
        <taxon>Mucorineae</taxon>
        <taxon>Mucoraceae</taxon>
        <taxon>Mucor</taxon>
    </lineage>
</organism>
<keyword evidence="2" id="KW-0539">Nucleus</keyword>
<keyword evidence="3" id="KW-0694">RNA-binding</keyword>
<comment type="subcellular location">
    <subcellularLocation>
        <location evidence="1">Nucleus</location>
    </subcellularLocation>
</comment>
<dbReference type="GO" id="GO:0003729">
    <property type="term" value="F:mRNA binding"/>
    <property type="evidence" value="ECO:0007669"/>
    <property type="project" value="TreeGrafter"/>
</dbReference>
<dbReference type="InterPro" id="IPR035979">
    <property type="entry name" value="RBD_domain_sf"/>
</dbReference>
<dbReference type="PANTHER" id="PTHR13952">
    <property type="entry name" value="U1 SMALL NUCLEAR RIBONUCLEOPROTEIN 70 KD"/>
    <property type="match status" value="1"/>
</dbReference>
<comment type="caution">
    <text evidence="6">The sequence shown here is derived from an EMBL/GenBank/DDBJ whole genome shotgun (WGS) entry which is preliminary data.</text>
</comment>
<protein>
    <submittedName>
        <fullName evidence="6">Oxysterol-binding protein 4</fullName>
    </submittedName>
</protein>
<evidence type="ECO:0000256" key="3">
    <source>
        <dbReference type="PROSITE-ProRule" id="PRU00176"/>
    </source>
</evidence>
<keyword evidence="7" id="KW-1185">Reference proteome</keyword>
<dbReference type="SMART" id="SM00360">
    <property type="entry name" value="RRM"/>
    <property type="match status" value="1"/>
</dbReference>
<dbReference type="InterPro" id="IPR051183">
    <property type="entry name" value="U1_U11-U12_snRNP_70-35kDa"/>
</dbReference>
<feature type="compositionally biased region" description="Low complexity" evidence="4">
    <location>
        <begin position="233"/>
        <end position="242"/>
    </location>
</feature>
<reference evidence="6 7" key="1">
    <citation type="submission" date="2022-11" db="EMBL/GenBank/DDBJ databases">
        <title>Mucor velutinosus strain NIH1002 WGS.</title>
        <authorList>
            <person name="Subramanian P."/>
            <person name="Mullikin J.C."/>
            <person name="Segre J.A."/>
            <person name="Zelazny A.M."/>
        </authorList>
    </citation>
    <scope>NUCLEOTIDE SEQUENCE [LARGE SCALE GENOMIC DNA]</scope>
    <source>
        <strain evidence="6 7">NIH1002</strain>
    </source>
</reference>
<feature type="domain" description="RRM" evidence="5">
    <location>
        <begin position="47"/>
        <end position="125"/>
    </location>
</feature>
<evidence type="ECO:0000259" key="5">
    <source>
        <dbReference type="PROSITE" id="PS50102"/>
    </source>
</evidence>
<feature type="compositionally biased region" description="Basic residues" evidence="4">
    <location>
        <begin position="179"/>
        <end position="209"/>
    </location>
</feature>
<dbReference type="GO" id="GO:0000398">
    <property type="term" value="P:mRNA splicing, via spliceosome"/>
    <property type="evidence" value="ECO:0007669"/>
    <property type="project" value="TreeGrafter"/>
</dbReference>
<dbReference type="InterPro" id="IPR000504">
    <property type="entry name" value="RRM_dom"/>
</dbReference>
<feature type="region of interest" description="Disordered" evidence="4">
    <location>
        <begin position="175"/>
        <end position="264"/>
    </location>
</feature>
<evidence type="ECO:0000313" key="7">
    <source>
        <dbReference type="Proteomes" id="UP001304243"/>
    </source>
</evidence>
<dbReference type="InterPro" id="IPR012677">
    <property type="entry name" value="Nucleotide-bd_a/b_plait_sf"/>
</dbReference>
<dbReference type="AlphaFoldDB" id="A0AAN7DGN5"/>